<dbReference type="PATRIC" id="fig|1423786.4.peg.2680"/>
<gene>
    <name evidence="1" type="ORF">FD47_GL002559</name>
</gene>
<protein>
    <submittedName>
        <fullName evidence="1">50S ribosomal protein L35 domain protein</fullName>
    </submittedName>
</protein>
<reference evidence="1 2" key="1">
    <citation type="journal article" date="2015" name="Genome Announc.">
        <title>Expanding the biotechnology potential of lactobacilli through comparative genomics of 213 strains and associated genera.</title>
        <authorList>
            <person name="Sun Z."/>
            <person name="Harris H.M."/>
            <person name="McCann A."/>
            <person name="Guo C."/>
            <person name="Argimon S."/>
            <person name="Zhang W."/>
            <person name="Yang X."/>
            <person name="Jeffery I.B."/>
            <person name="Cooney J.C."/>
            <person name="Kagawa T.F."/>
            <person name="Liu W."/>
            <person name="Song Y."/>
            <person name="Salvetti E."/>
            <person name="Wrobel A."/>
            <person name="Rasinkangas P."/>
            <person name="Parkhill J."/>
            <person name="Rea M.C."/>
            <person name="O'Sullivan O."/>
            <person name="Ritari J."/>
            <person name="Douillard F.P."/>
            <person name="Paul Ross R."/>
            <person name="Yang R."/>
            <person name="Briner A.E."/>
            <person name="Felis G.E."/>
            <person name="de Vos W.M."/>
            <person name="Barrangou R."/>
            <person name="Klaenhammer T.R."/>
            <person name="Caufield P.W."/>
            <person name="Cui Y."/>
            <person name="Zhang H."/>
            <person name="O'Toole P.W."/>
        </authorList>
    </citation>
    <scope>NUCLEOTIDE SEQUENCE [LARGE SCALE GENOMIC DNA]</scope>
    <source>
        <strain evidence="1 2">DSM 18390</strain>
    </source>
</reference>
<dbReference type="AlphaFoldDB" id="A0A0R1YFM8"/>
<dbReference type="GO" id="GO:0005840">
    <property type="term" value="C:ribosome"/>
    <property type="evidence" value="ECO:0007669"/>
    <property type="project" value="UniProtKB-KW"/>
</dbReference>
<dbReference type="Proteomes" id="UP000051010">
    <property type="component" value="Unassembled WGS sequence"/>
</dbReference>
<proteinExistence type="predicted"/>
<keyword evidence="1" id="KW-0687">Ribonucleoprotein</keyword>
<sequence length="89" mass="10007">MAKEPKILTSNDFISRLFLNDSVIKSAAVRRLKLKKGDIVNVLDANNLKQQVATLRVTAINPDDSAIASKNMMFDFYKNPPKKATRDNQ</sequence>
<dbReference type="EMBL" id="AZFZ01000068">
    <property type="protein sequence ID" value="KRM41073.1"/>
    <property type="molecule type" value="Genomic_DNA"/>
</dbReference>
<name>A0A0R1YFM8_9LACO</name>
<accession>A0A0R1YFM8</accession>
<keyword evidence="1" id="KW-0689">Ribosomal protein</keyword>
<dbReference type="RefSeq" id="WP_008213273.1">
    <property type="nucleotide sequence ID" value="NZ_AZFZ01000068.1"/>
</dbReference>
<evidence type="ECO:0000313" key="1">
    <source>
        <dbReference type="EMBL" id="KRM41073.1"/>
    </source>
</evidence>
<organism evidence="1 2">
    <name type="scientific">Lentilactobacillus parafarraginis DSM 18390 = JCM 14109</name>
    <dbReference type="NCBI Taxonomy" id="1423786"/>
    <lineage>
        <taxon>Bacteria</taxon>
        <taxon>Bacillati</taxon>
        <taxon>Bacillota</taxon>
        <taxon>Bacilli</taxon>
        <taxon>Lactobacillales</taxon>
        <taxon>Lactobacillaceae</taxon>
        <taxon>Lentilactobacillus</taxon>
    </lineage>
</organism>
<evidence type="ECO:0000313" key="2">
    <source>
        <dbReference type="Proteomes" id="UP000051010"/>
    </source>
</evidence>
<comment type="caution">
    <text evidence="1">The sequence shown here is derived from an EMBL/GenBank/DDBJ whole genome shotgun (WGS) entry which is preliminary data.</text>
</comment>